<dbReference type="Proteomes" id="UP000179251">
    <property type="component" value="Unassembled WGS sequence"/>
</dbReference>
<comment type="caution">
    <text evidence="2">The sequence shown here is derived from an EMBL/GenBank/DDBJ whole genome shotgun (WGS) entry which is preliminary data.</text>
</comment>
<protein>
    <submittedName>
        <fullName evidence="2">Uncharacterized protein</fullName>
    </submittedName>
</protein>
<feature type="transmembrane region" description="Helical" evidence="1">
    <location>
        <begin position="63"/>
        <end position="81"/>
    </location>
</feature>
<accession>A0A1F5VE64</accession>
<evidence type="ECO:0000313" key="2">
    <source>
        <dbReference type="EMBL" id="OGF61732.1"/>
    </source>
</evidence>
<organism evidence="2 3">
    <name type="scientific">Candidatus Giovannonibacteria bacterium RIFCSPHIGHO2_01_FULL_45_23</name>
    <dbReference type="NCBI Taxonomy" id="1798325"/>
    <lineage>
        <taxon>Bacteria</taxon>
        <taxon>Candidatus Giovannoniibacteriota</taxon>
    </lineage>
</organism>
<proteinExistence type="predicted"/>
<dbReference type="EMBL" id="MFHD01000026">
    <property type="protein sequence ID" value="OGF61732.1"/>
    <property type="molecule type" value="Genomic_DNA"/>
</dbReference>
<keyword evidence="1" id="KW-0812">Transmembrane</keyword>
<name>A0A1F5VE64_9BACT</name>
<dbReference type="AlphaFoldDB" id="A0A1F5VE64"/>
<dbReference type="STRING" id="1798325.A2834_00830"/>
<keyword evidence="1" id="KW-1133">Transmembrane helix</keyword>
<evidence type="ECO:0000256" key="1">
    <source>
        <dbReference type="SAM" id="Phobius"/>
    </source>
</evidence>
<evidence type="ECO:0000313" key="3">
    <source>
        <dbReference type="Proteomes" id="UP000179251"/>
    </source>
</evidence>
<gene>
    <name evidence="2" type="ORF">A2834_00830</name>
</gene>
<reference evidence="2 3" key="1">
    <citation type="journal article" date="2016" name="Nat. Commun.">
        <title>Thousands of microbial genomes shed light on interconnected biogeochemical processes in an aquifer system.</title>
        <authorList>
            <person name="Anantharaman K."/>
            <person name="Brown C.T."/>
            <person name="Hug L.A."/>
            <person name="Sharon I."/>
            <person name="Castelle C.J."/>
            <person name="Probst A.J."/>
            <person name="Thomas B.C."/>
            <person name="Singh A."/>
            <person name="Wilkins M.J."/>
            <person name="Karaoz U."/>
            <person name="Brodie E.L."/>
            <person name="Williams K.H."/>
            <person name="Hubbard S.S."/>
            <person name="Banfield J.F."/>
        </authorList>
    </citation>
    <scope>NUCLEOTIDE SEQUENCE [LARGE SCALE GENOMIC DNA]</scope>
</reference>
<keyword evidence="1" id="KW-0472">Membrane</keyword>
<sequence>MLTIWLVLSFTAIAVFGFLAMNADMADHKQGCLAATASGAICPSENMFNIAFFHTNAFKSFSLALEFFAFLILICTALANFSTKTSPLLLDFSPVFKKMRFLTSLERRMTYWLALHENSR</sequence>